<keyword evidence="3" id="KW-1185">Reference proteome</keyword>
<feature type="compositionally biased region" description="Polar residues" evidence="1">
    <location>
        <begin position="506"/>
        <end position="521"/>
    </location>
</feature>
<proteinExistence type="predicted"/>
<feature type="compositionally biased region" description="Basic and acidic residues" evidence="1">
    <location>
        <begin position="455"/>
        <end position="465"/>
    </location>
</feature>
<evidence type="ECO:0000256" key="1">
    <source>
        <dbReference type="SAM" id="MobiDB-lite"/>
    </source>
</evidence>
<dbReference type="OrthoDB" id="3818361at2759"/>
<comment type="caution">
    <text evidence="2">The sequence shown here is derived from an EMBL/GenBank/DDBJ whole genome shotgun (WGS) entry which is preliminary data.</text>
</comment>
<evidence type="ECO:0000313" key="3">
    <source>
        <dbReference type="Proteomes" id="UP000309340"/>
    </source>
</evidence>
<dbReference type="AlphaFoldDB" id="A0A4U0XV33"/>
<dbReference type="Proteomes" id="UP000309340">
    <property type="component" value="Unassembled WGS sequence"/>
</dbReference>
<organism evidence="2 3">
    <name type="scientific">Friedmanniomyces simplex</name>
    <dbReference type="NCBI Taxonomy" id="329884"/>
    <lineage>
        <taxon>Eukaryota</taxon>
        <taxon>Fungi</taxon>
        <taxon>Dikarya</taxon>
        <taxon>Ascomycota</taxon>
        <taxon>Pezizomycotina</taxon>
        <taxon>Dothideomycetes</taxon>
        <taxon>Dothideomycetidae</taxon>
        <taxon>Mycosphaerellales</taxon>
        <taxon>Teratosphaeriaceae</taxon>
        <taxon>Friedmanniomyces</taxon>
    </lineage>
</organism>
<dbReference type="EMBL" id="NAJQ01000048">
    <property type="protein sequence ID" value="TKA81614.1"/>
    <property type="molecule type" value="Genomic_DNA"/>
</dbReference>
<evidence type="ECO:0000313" key="2">
    <source>
        <dbReference type="EMBL" id="TKA81614.1"/>
    </source>
</evidence>
<feature type="region of interest" description="Disordered" evidence="1">
    <location>
        <begin position="502"/>
        <end position="541"/>
    </location>
</feature>
<feature type="region of interest" description="Disordered" evidence="1">
    <location>
        <begin position="352"/>
        <end position="476"/>
    </location>
</feature>
<sequence length="565" mass="64463">METSHEEDATIYDWILARLNIHVHGACLPRRQQPLDCYMPHHVAYAPRQAFPAIDSIMQAAVPGAAPRRIRREDGVAWVYDRDAVTTWRLPDVRRAYEVFFWERAFESALARETVWIAIEAFLDEQQNIDQCNPITILQRFRDYVSELSTQPVTITTSSLVQDMLAAYSELAADVEPFSCSPDIARFVEKFVKSRECFFRTSRRQPYVEATFARCEFAFHAAELDLELHYTWAAPLLHFQNLRNAVYEGDHFTLQPCADDSQPCDSALPHTAEYYVGPTEPWLRWDDDLQSLQGIVPHQRASEEGALRLDAYTIPLHVMEILTKYFAGEIRLERVIRCALPLTVKRRPDRCAVDGDEVTSPPLRATASQTLGHDGEGYEGRRRRCLPLRNASREGSATRKSRRTSATPSRLKVPNDDTSWRLPVPRSHSQPLRAFSIGAQENKENTRDSPSNMKELSEQLKRKAEAGTPRPPSPLLRMDALSLARLYDYDYDHERLPAAQGAPFSAVSSPQSPEGWASNNPYPVFRAEREEERERSPLRRMDELLAQAAEMGSSGEEWPSFQSDL</sequence>
<name>A0A4U0XV33_9PEZI</name>
<feature type="compositionally biased region" description="Basic and acidic residues" evidence="1">
    <location>
        <begin position="526"/>
        <end position="541"/>
    </location>
</feature>
<gene>
    <name evidence="2" type="ORF">B0A55_03557</name>
</gene>
<reference evidence="2 3" key="1">
    <citation type="submission" date="2017-03" db="EMBL/GenBank/DDBJ databases">
        <title>Genomes of endolithic fungi from Antarctica.</title>
        <authorList>
            <person name="Coleine C."/>
            <person name="Masonjones S."/>
            <person name="Stajich J.E."/>
        </authorList>
    </citation>
    <scope>NUCLEOTIDE SEQUENCE [LARGE SCALE GENOMIC DNA]</scope>
    <source>
        <strain evidence="2 3">CCFEE 5184</strain>
    </source>
</reference>
<accession>A0A4U0XV33</accession>
<protein>
    <submittedName>
        <fullName evidence="2">Uncharacterized protein</fullName>
    </submittedName>
</protein>